<dbReference type="InterPro" id="IPR019874">
    <property type="entry name" value="RF_methyltr_PrmC"/>
</dbReference>
<comment type="function">
    <text evidence="5">Methylates the class 1 translation termination release factors RF1/PrfA and RF2/PrfB on the glutamine residue of the universally conserved GGQ motif.</text>
</comment>
<dbReference type="PANTHER" id="PTHR18895:SF74">
    <property type="entry name" value="MTRF1L RELEASE FACTOR GLUTAMINE METHYLTRANSFERASE"/>
    <property type="match status" value="1"/>
</dbReference>
<evidence type="ECO:0000256" key="5">
    <source>
        <dbReference type="HAMAP-Rule" id="MF_02126"/>
    </source>
</evidence>
<evidence type="ECO:0000256" key="2">
    <source>
        <dbReference type="ARBA" id="ARBA00022679"/>
    </source>
</evidence>
<dbReference type="HAMAP" id="MF_02126">
    <property type="entry name" value="RF_methyltr_PrmC"/>
    <property type="match status" value="1"/>
</dbReference>
<dbReference type="InterPro" id="IPR029063">
    <property type="entry name" value="SAM-dependent_MTases_sf"/>
</dbReference>
<keyword evidence="2 5" id="KW-0808">Transferase</keyword>
<keyword evidence="9" id="KW-1185">Reference proteome</keyword>
<dbReference type="GO" id="GO:0102559">
    <property type="term" value="F:peptide chain release factor N(5)-glutamine methyltransferase activity"/>
    <property type="evidence" value="ECO:0007669"/>
    <property type="project" value="UniProtKB-EC"/>
</dbReference>
<name>A0A1H0MTE8_9BACT</name>
<evidence type="ECO:0000259" key="6">
    <source>
        <dbReference type="Pfam" id="PF05175"/>
    </source>
</evidence>
<protein>
    <recommendedName>
        <fullName evidence="5">Release factor glutamine methyltransferase</fullName>
        <shortName evidence="5">RF MTase</shortName>
        <ecNumber evidence="5">2.1.1.297</ecNumber>
    </recommendedName>
    <alternativeName>
        <fullName evidence="5">N5-glutamine methyltransferase PrmC</fullName>
    </alternativeName>
    <alternativeName>
        <fullName evidence="5">Protein-(glutamine-N5) MTase PrmC</fullName>
    </alternativeName>
    <alternativeName>
        <fullName evidence="5">Protein-glutamine N-methyltransferase PrmC</fullName>
    </alternativeName>
</protein>
<sequence length="294" mass="32801">MAGICFNELLAKGVKKLSQAGIKESLIDARLLLEEASGKSWTELLVHGTSQASSAVAEAYLTFIKRRIQREPVAYIIGEWEFWSLPFYVCPDVLIPRQETEFLLETVLKHNSHLPGVVDGPILDLCCGSGIIGVVLARELQKKIIALDISRAALKVAGKNVTRHNLQDRILLVQGDLLEPFGSSHQFSLIVANPPYVSNDDVRHNLQPEVCRYEPHLALDGGHLGMELIDRIFSGLPRVLQRGGHFFMEFGADQGDFTRKLFNTRLKGTEGFETLTILQDYSGRDRVVHISRTT</sequence>
<dbReference type="InterPro" id="IPR004556">
    <property type="entry name" value="HemK-like"/>
</dbReference>
<feature type="domain" description="Release factor glutamine methyltransferase N-terminal" evidence="7">
    <location>
        <begin position="8"/>
        <end position="78"/>
    </location>
</feature>
<evidence type="ECO:0000256" key="1">
    <source>
        <dbReference type="ARBA" id="ARBA00022603"/>
    </source>
</evidence>
<evidence type="ECO:0000259" key="7">
    <source>
        <dbReference type="Pfam" id="PF17827"/>
    </source>
</evidence>
<keyword evidence="3 5" id="KW-0949">S-adenosyl-L-methionine</keyword>
<reference evidence="8 9" key="1">
    <citation type="submission" date="2016-10" db="EMBL/GenBank/DDBJ databases">
        <authorList>
            <person name="de Groot N.N."/>
        </authorList>
    </citation>
    <scope>NUCLEOTIDE SEQUENCE [LARGE SCALE GENOMIC DNA]</scope>
    <source>
        <strain evidence="8 9">DSM 12130</strain>
    </source>
</reference>
<comment type="caution">
    <text evidence="5">Lacks conserved residue(s) required for the propagation of feature annotation.</text>
</comment>
<dbReference type="AlphaFoldDB" id="A0A1H0MTE8"/>
<evidence type="ECO:0000256" key="4">
    <source>
        <dbReference type="ARBA" id="ARBA00048391"/>
    </source>
</evidence>
<dbReference type="GO" id="GO:0032259">
    <property type="term" value="P:methylation"/>
    <property type="evidence" value="ECO:0007669"/>
    <property type="project" value="UniProtKB-KW"/>
</dbReference>
<feature type="binding site" evidence="5">
    <location>
        <position position="193"/>
    </location>
    <ligand>
        <name>S-adenosyl-L-methionine</name>
        <dbReference type="ChEBI" id="CHEBI:59789"/>
    </ligand>
</feature>
<feature type="binding site" evidence="5">
    <location>
        <begin position="193"/>
        <end position="196"/>
    </location>
    <ligand>
        <name>substrate</name>
    </ligand>
</feature>
<dbReference type="PANTHER" id="PTHR18895">
    <property type="entry name" value="HEMK METHYLTRANSFERASE"/>
    <property type="match status" value="1"/>
</dbReference>
<evidence type="ECO:0000313" key="8">
    <source>
        <dbReference type="EMBL" id="SDO83677.1"/>
    </source>
</evidence>
<proteinExistence type="inferred from homology"/>
<accession>A0A1H0MTE8</accession>
<dbReference type="GO" id="GO:0003676">
    <property type="term" value="F:nucleic acid binding"/>
    <property type="evidence" value="ECO:0007669"/>
    <property type="project" value="InterPro"/>
</dbReference>
<comment type="catalytic activity">
    <reaction evidence="4 5">
        <text>L-glutaminyl-[peptide chain release factor] + S-adenosyl-L-methionine = N(5)-methyl-L-glutaminyl-[peptide chain release factor] + S-adenosyl-L-homocysteine + H(+)</text>
        <dbReference type="Rhea" id="RHEA:42896"/>
        <dbReference type="Rhea" id="RHEA-COMP:10271"/>
        <dbReference type="Rhea" id="RHEA-COMP:10272"/>
        <dbReference type="ChEBI" id="CHEBI:15378"/>
        <dbReference type="ChEBI" id="CHEBI:30011"/>
        <dbReference type="ChEBI" id="CHEBI:57856"/>
        <dbReference type="ChEBI" id="CHEBI:59789"/>
        <dbReference type="ChEBI" id="CHEBI:61891"/>
        <dbReference type="EC" id="2.1.1.297"/>
    </reaction>
</comment>
<dbReference type="Proteomes" id="UP000199073">
    <property type="component" value="Unassembled WGS sequence"/>
</dbReference>
<dbReference type="NCBIfam" id="TIGR03534">
    <property type="entry name" value="RF_mod_PrmC"/>
    <property type="match status" value="1"/>
</dbReference>
<dbReference type="Gene3D" id="3.40.50.150">
    <property type="entry name" value="Vaccinia Virus protein VP39"/>
    <property type="match status" value="1"/>
</dbReference>
<dbReference type="NCBIfam" id="TIGR00536">
    <property type="entry name" value="hemK_fam"/>
    <property type="match status" value="1"/>
</dbReference>
<dbReference type="CDD" id="cd02440">
    <property type="entry name" value="AdoMet_MTases"/>
    <property type="match status" value="1"/>
</dbReference>
<dbReference type="EC" id="2.1.1.297" evidence="5"/>
<keyword evidence="1 5" id="KW-0489">Methyltransferase</keyword>
<dbReference type="STRING" id="91360.SAMN05660330_01180"/>
<dbReference type="Gene3D" id="1.10.8.10">
    <property type="entry name" value="DNA helicase RuvA subunit, C-terminal domain"/>
    <property type="match status" value="1"/>
</dbReference>
<comment type="similarity">
    <text evidence="5">Belongs to the protein N5-glutamine methyltransferase family. PrmC subfamily.</text>
</comment>
<dbReference type="EMBL" id="FNJI01000006">
    <property type="protein sequence ID" value="SDO83677.1"/>
    <property type="molecule type" value="Genomic_DNA"/>
</dbReference>
<dbReference type="InterPro" id="IPR002052">
    <property type="entry name" value="DNA_methylase_N6_adenine_CS"/>
</dbReference>
<dbReference type="InterPro" id="IPR040758">
    <property type="entry name" value="PrmC_N"/>
</dbReference>
<dbReference type="RefSeq" id="WP_092220734.1">
    <property type="nucleotide sequence ID" value="NZ_FNJI01000006.1"/>
</dbReference>
<dbReference type="Pfam" id="PF17827">
    <property type="entry name" value="PrmC_N"/>
    <property type="match status" value="1"/>
</dbReference>
<dbReference type="InterPro" id="IPR050320">
    <property type="entry name" value="N5-glutamine_MTase"/>
</dbReference>
<feature type="domain" description="Methyltransferase small" evidence="6">
    <location>
        <begin position="100"/>
        <end position="215"/>
    </location>
</feature>
<gene>
    <name evidence="5" type="primary">prmC</name>
    <name evidence="8" type="ORF">SAMN05660330_01180</name>
</gene>
<dbReference type="InterPro" id="IPR007848">
    <property type="entry name" value="Small_mtfrase_dom"/>
</dbReference>
<dbReference type="PROSITE" id="PS00092">
    <property type="entry name" value="N6_MTASE"/>
    <property type="match status" value="1"/>
</dbReference>
<organism evidence="8 9">
    <name type="scientific">Desulforhopalus singaporensis</name>
    <dbReference type="NCBI Taxonomy" id="91360"/>
    <lineage>
        <taxon>Bacteria</taxon>
        <taxon>Pseudomonadati</taxon>
        <taxon>Thermodesulfobacteriota</taxon>
        <taxon>Desulfobulbia</taxon>
        <taxon>Desulfobulbales</taxon>
        <taxon>Desulfocapsaceae</taxon>
        <taxon>Desulforhopalus</taxon>
    </lineage>
</organism>
<dbReference type="OrthoDB" id="9800643at2"/>
<dbReference type="Pfam" id="PF05175">
    <property type="entry name" value="MTS"/>
    <property type="match status" value="1"/>
</dbReference>
<dbReference type="SUPFAM" id="SSF53335">
    <property type="entry name" value="S-adenosyl-L-methionine-dependent methyltransferases"/>
    <property type="match status" value="1"/>
</dbReference>
<feature type="binding site" evidence="5">
    <location>
        <position position="148"/>
    </location>
    <ligand>
        <name>S-adenosyl-L-methionine</name>
        <dbReference type="ChEBI" id="CHEBI:59789"/>
    </ligand>
</feature>
<evidence type="ECO:0000313" key="9">
    <source>
        <dbReference type="Proteomes" id="UP000199073"/>
    </source>
</evidence>
<evidence type="ECO:0000256" key="3">
    <source>
        <dbReference type="ARBA" id="ARBA00022691"/>
    </source>
</evidence>